<organism evidence="5 6">
    <name type="scientific">Vespula pensylvanica</name>
    <name type="common">Western yellow jacket</name>
    <name type="synonym">Wasp</name>
    <dbReference type="NCBI Taxonomy" id="30213"/>
    <lineage>
        <taxon>Eukaryota</taxon>
        <taxon>Metazoa</taxon>
        <taxon>Ecdysozoa</taxon>
        <taxon>Arthropoda</taxon>
        <taxon>Hexapoda</taxon>
        <taxon>Insecta</taxon>
        <taxon>Pterygota</taxon>
        <taxon>Neoptera</taxon>
        <taxon>Endopterygota</taxon>
        <taxon>Hymenoptera</taxon>
        <taxon>Apocrita</taxon>
        <taxon>Aculeata</taxon>
        <taxon>Vespoidea</taxon>
        <taxon>Vespidae</taxon>
        <taxon>Vespinae</taxon>
        <taxon>Vespula</taxon>
    </lineage>
</organism>
<dbReference type="GO" id="GO:0007411">
    <property type="term" value="P:axon guidance"/>
    <property type="evidence" value="ECO:0007669"/>
    <property type="project" value="TreeGrafter"/>
</dbReference>
<evidence type="ECO:0000256" key="1">
    <source>
        <dbReference type="ARBA" id="ARBA00023157"/>
    </source>
</evidence>
<evidence type="ECO:0000313" key="6">
    <source>
        <dbReference type="Proteomes" id="UP000600918"/>
    </source>
</evidence>
<dbReference type="GO" id="GO:0009888">
    <property type="term" value="P:tissue development"/>
    <property type="evidence" value="ECO:0007669"/>
    <property type="project" value="TreeGrafter"/>
</dbReference>
<evidence type="ECO:0000259" key="4">
    <source>
        <dbReference type="PROSITE" id="PS51117"/>
    </source>
</evidence>
<dbReference type="Proteomes" id="UP000600918">
    <property type="component" value="Unassembled WGS sequence"/>
</dbReference>
<protein>
    <recommendedName>
        <fullName evidence="4">Laminin N-terminal domain-containing protein</fullName>
    </recommendedName>
</protein>
<keyword evidence="1" id="KW-1015">Disulfide bond</keyword>
<name>A0A834N8U1_VESPE</name>
<dbReference type="PANTHER" id="PTHR10574:SF436">
    <property type="entry name" value="LAMININ SUBUNIT ALPHA-2"/>
    <property type="match status" value="1"/>
</dbReference>
<dbReference type="InterPro" id="IPR008211">
    <property type="entry name" value="Laminin_N"/>
</dbReference>
<comment type="caution">
    <text evidence="5">The sequence shown here is derived from an EMBL/GenBank/DDBJ whole genome shotgun (WGS) entry which is preliminary data.</text>
</comment>
<dbReference type="GO" id="GO:0009887">
    <property type="term" value="P:animal organ morphogenesis"/>
    <property type="evidence" value="ECO:0007669"/>
    <property type="project" value="TreeGrafter"/>
</dbReference>
<sequence>MRISRVGNGEKRGLRDKEKRNGMGEALRKNKRSRYSTVYGEARPYAAPQKSQTYNITAKPITKGILNFKIESCQIRALSETHWARKMDAPGPPMGVDLVSHNAGVTTTTTTATATTTTTTTKTKTKTRTRTTKTQTETLRVYQIEYVIVKAANSPRPAAWILERSVDNVNFQPWQYYAPSDEECWTRYSAPPVPGRRLWKTVKYVSNHHHHHHHHQHYDHHHHDHHHHNHLHLSSP</sequence>
<evidence type="ECO:0000256" key="3">
    <source>
        <dbReference type="SAM" id="MobiDB-lite"/>
    </source>
</evidence>
<gene>
    <name evidence="5" type="ORF">H0235_015807</name>
</gene>
<feature type="region of interest" description="Disordered" evidence="3">
    <location>
        <begin position="206"/>
        <end position="236"/>
    </location>
</feature>
<keyword evidence="2" id="KW-0424">Laminin EGF-like domain</keyword>
<dbReference type="AlphaFoldDB" id="A0A834N8U1"/>
<evidence type="ECO:0000313" key="5">
    <source>
        <dbReference type="EMBL" id="KAF7400070.1"/>
    </source>
</evidence>
<dbReference type="GO" id="GO:0005604">
    <property type="term" value="C:basement membrane"/>
    <property type="evidence" value="ECO:0007669"/>
    <property type="project" value="TreeGrafter"/>
</dbReference>
<reference evidence="5" key="1">
    <citation type="journal article" date="2020" name="G3 (Bethesda)">
        <title>High-Quality Assemblies for Three Invasive Social Wasps from the &lt;i&gt;Vespula&lt;/i&gt; Genus.</title>
        <authorList>
            <person name="Harrop T.W.R."/>
            <person name="Guhlin J."/>
            <person name="McLaughlin G.M."/>
            <person name="Permina E."/>
            <person name="Stockwell P."/>
            <person name="Gilligan J."/>
            <person name="Le Lec M.F."/>
            <person name="Gruber M.A.M."/>
            <person name="Quinn O."/>
            <person name="Lovegrove M."/>
            <person name="Duncan E.J."/>
            <person name="Remnant E.J."/>
            <person name="Van Eeckhoven J."/>
            <person name="Graham B."/>
            <person name="Knapp R.A."/>
            <person name="Langford K.W."/>
            <person name="Kronenberg Z."/>
            <person name="Press M.O."/>
            <person name="Eacker S.M."/>
            <person name="Wilson-Rankin E.E."/>
            <person name="Purcell J."/>
            <person name="Lester P.J."/>
            <person name="Dearden P.K."/>
        </authorList>
    </citation>
    <scope>NUCLEOTIDE SEQUENCE</scope>
    <source>
        <strain evidence="5">Volc-1</strain>
    </source>
</reference>
<dbReference type="InterPro" id="IPR050440">
    <property type="entry name" value="Laminin/Netrin_ECM"/>
</dbReference>
<feature type="region of interest" description="Disordered" evidence="3">
    <location>
        <begin position="1"/>
        <end position="32"/>
    </location>
</feature>
<feature type="compositionally biased region" description="Basic and acidic residues" evidence="3">
    <location>
        <begin position="8"/>
        <end position="28"/>
    </location>
</feature>
<dbReference type="PROSITE" id="PS51117">
    <property type="entry name" value="LAMININ_NTER"/>
    <property type="match status" value="1"/>
</dbReference>
<evidence type="ECO:0000256" key="2">
    <source>
        <dbReference type="ARBA" id="ARBA00023292"/>
    </source>
</evidence>
<dbReference type="PANTHER" id="PTHR10574">
    <property type="entry name" value="NETRIN/LAMININ-RELATED"/>
    <property type="match status" value="1"/>
</dbReference>
<dbReference type="EMBL" id="JACSDY010000018">
    <property type="protein sequence ID" value="KAF7400070.1"/>
    <property type="molecule type" value="Genomic_DNA"/>
</dbReference>
<keyword evidence="6" id="KW-1185">Reference proteome</keyword>
<dbReference type="Pfam" id="PF00055">
    <property type="entry name" value="Laminin_N"/>
    <property type="match status" value="1"/>
</dbReference>
<dbReference type="Gene3D" id="2.60.120.260">
    <property type="entry name" value="Galactose-binding domain-like"/>
    <property type="match status" value="1"/>
</dbReference>
<dbReference type="GO" id="GO:0005201">
    <property type="term" value="F:extracellular matrix structural constituent"/>
    <property type="evidence" value="ECO:0007669"/>
    <property type="project" value="TreeGrafter"/>
</dbReference>
<proteinExistence type="predicted"/>
<accession>A0A834N8U1</accession>
<feature type="domain" description="Laminin N-terminal" evidence="4">
    <location>
        <begin position="47"/>
        <end position="236"/>
    </location>
</feature>